<dbReference type="InterPro" id="IPR036984">
    <property type="entry name" value="NrpR_dom_sf"/>
</dbReference>
<evidence type="ECO:0000313" key="3">
    <source>
        <dbReference type="EMBL" id="AGK60310.1"/>
    </source>
</evidence>
<dbReference type="PANTHER" id="PTHR41964">
    <property type="entry name" value="GLOBAL NITROGEN REGULATOR NRPR"/>
    <property type="match status" value="1"/>
</dbReference>
<dbReference type="InterPro" id="IPR013668">
    <property type="entry name" value="RNase_R_HTH_12"/>
</dbReference>
<dbReference type="Proteomes" id="UP000013307">
    <property type="component" value="Chromosome"/>
</dbReference>
<dbReference type="InterPro" id="IPR002846">
    <property type="entry name" value="NRD"/>
</dbReference>
<dbReference type="InterPro" id="IPR038982">
    <property type="entry name" value="NrpR"/>
</dbReference>
<dbReference type="KEGG" id="ast:Asulf_00277"/>
<dbReference type="OrthoDB" id="358798at2157"/>
<dbReference type="Gene3D" id="3.30.70.1360">
    <property type="entry name" value="mj0159-like"/>
    <property type="match status" value="1"/>
</dbReference>
<reference evidence="3 4" key="1">
    <citation type="journal article" date="2013" name="Genome Announc.">
        <title>Complete Genome Sequence of the Thermophilic and Facultatively Chemolithoautotrophic Sulfate Reducer Archaeoglobus sulfaticallidus Strain PM70-1T.</title>
        <authorList>
            <person name="Stokke R."/>
            <person name="Hocking W.P."/>
            <person name="Steinsbu B.O."/>
            <person name="Steen I.H."/>
        </authorList>
    </citation>
    <scope>NUCLEOTIDE SEQUENCE [LARGE SCALE GENOMIC DNA]</scope>
    <source>
        <strain evidence="3">PM70-1</strain>
    </source>
</reference>
<organism evidence="3 4">
    <name type="scientific">Archaeoglobus sulfaticallidus PM70-1</name>
    <dbReference type="NCBI Taxonomy" id="387631"/>
    <lineage>
        <taxon>Archaea</taxon>
        <taxon>Methanobacteriati</taxon>
        <taxon>Methanobacteriota</taxon>
        <taxon>Archaeoglobi</taxon>
        <taxon>Archaeoglobales</taxon>
        <taxon>Archaeoglobaceae</taxon>
        <taxon>Archaeoglobus</taxon>
    </lineage>
</organism>
<evidence type="ECO:0000259" key="2">
    <source>
        <dbReference type="Pfam" id="PF08461"/>
    </source>
</evidence>
<dbReference type="GeneID" id="15391923"/>
<dbReference type="Pfam" id="PF01995">
    <property type="entry name" value="NRD1_2"/>
    <property type="match status" value="1"/>
</dbReference>
<accession>N0BJI1</accession>
<name>N0BJI1_9EURY</name>
<evidence type="ECO:0000313" key="4">
    <source>
        <dbReference type="Proteomes" id="UP000013307"/>
    </source>
</evidence>
<dbReference type="SUPFAM" id="SSF46785">
    <property type="entry name" value="Winged helix' DNA-binding domain"/>
    <property type="match status" value="1"/>
</dbReference>
<proteinExistence type="predicted"/>
<dbReference type="STRING" id="387631.Asulf_00277"/>
<dbReference type="AlphaFoldDB" id="N0BJI1"/>
<keyword evidence="4" id="KW-1185">Reference proteome</keyword>
<feature type="domain" description="NrpR regulatory" evidence="1">
    <location>
        <begin position="82"/>
        <end position="319"/>
    </location>
</feature>
<feature type="domain" description="Ribonuclease R winged-helix" evidence="2">
    <location>
        <begin position="7"/>
        <end position="72"/>
    </location>
</feature>
<dbReference type="Pfam" id="PF08461">
    <property type="entry name" value="WHD_RNase_R"/>
    <property type="match status" value="1"/>
</dbReference>
<dbReference type="HOGENOM" id="CLU_073525_0_0_2"/>
<dbReference type="PANTHER" id="PTHR41964:SF1">
    <property type="entry name" value="GLOBAL NITROGEN REGULATOR NRPR"/>
    <property type="match status" value="1"/>
</dbReference>
<dbReference type="eggNOG" id="arCOG02710">
    <property type="taxonomic scope" value="Archaea"/>
</dbReference>
<dbReference type="EMBL" id="CP005290">
    <property type="protein sequence ID" value="AGK60310.1"/>
    <property type="molecule type" value="Genomic_DNA"/>
</dbReference>
<dbReference type="RefSeq" id="WP_015589909.1">
    <property type="nucleotide sequence ID" value="NC_021169.1"/>
</dbReference>
<sequence>MTSRIVVEILRVLSEAESPLSSKDIADSLKEKGINLEPRTIRYHLSKMDKAGLTQKPVKYKRIITPKGKEVLRRSLVFERLGEFSERVEYNVFMSNFSIDEFKGTIPTNIAILDKKHYEKAMTILNEVSQSRFIVSDLITVIDESERAGYLEIPKNKFAVGIVSNTIFDVILRKYGVVLTPEASGLLHVEKKVPQGFSELISYSGTTLSPGWLFVKSRLTSVFRAEKKGYGDVIATIRSFNVHLIDVVKRRVSEIEEKGIRGIISISYPLENHIIQSINFKANLIIYAGVNYLAPLQEKGLNPEIHINEQLIEISEFKKPEKYI</sequence>
<dbReference type="InterPro" id="IPR036390">
    <property type="entry name" value="WH_DNA-bd_sf"/>
</dbReference>
<evidence type="ECO:0000259" key="1">
    <source>
        <dbReference type="Pfam" id="PF01995"/>
    </source>
</evidence>
<protein>
    <submittedName>
        <fullName evidence="3">Uncharacterized protein conserved in archaea</fullName>
    </submittedName>
</protein>
<gene>
    <name evidence="3" type="ORF">Asulf_00277</name>
</gene>